<dbReference type="PANTHER" id="PTHR43000">
    <property type="entry name" value="DTDP-D-GLUCOSE 4,6-DEHYDRATASE-RELATED"/>
    <property type="match status" value="1"/>
</dbReference>
<dbReference type="RefSeq" id="WP_273190546.1">
    <property type="nucleotide sequence ID" value="NZ_DYUZ01000029.1"/>
</dbReference>
<organism evidence="2 3">
    <name type="scientific">Enorma phocaeensis</name>
    <dbReference type="NCBI Taxonomy" id="1871019"/>
    <lineage>
        <taxon>Bacteria</taxon>
        <taxon>Bacillati</taxon>
        <taxon>Actinomycetota</taxon>
        <taxon>Coriobacteriia</taxon>
        <taxon>Coriobacteriales</taxon>
        <taxon>Coriobacteriaceae</taxon>
        <taxon>Enorma</taxon>
    </lineage>
</organism>
<dbReference type="Pfam" id="PF16363">
    <property type="entry name" value="GDP_Man_Dehyd"/>
    <property type="match status" value="1"/>
</dbReference>
<evidence type="ECO:0000313" key="3">
    <source>
        <dbReference type="Proteomes" id="UP000753256"/>
    </source>
</evidence>
<dbReference type="GO" id="GO:0047733">
    <property type="term" value="F:CDP-glucose 4,6-dehydratase activity"/>
    <property type="evidence" value="ECO:0007669"/>
    <property type="project" value="UniProtKB-EC"/>
</dbReference>
<reference evidence="2" key="2">
    <citation type="submission" date="2021-09" db="EMBL/GenBank/DDBJ databases">
        <authorList>
            <person name="Gilroy R."/>
        </authorList>
    </citation>
    <scope>NUCLEOTIDE SEQUENCE</scope>
    <source>
        <strain evidence="2">ChiHjej13B12-9602</strain>
    </source>
</reference>
<dbReference type="EMBL" id="DYUZ01000029">
    <property type="protein sequence ID" value="HJG37655.1"/>
    <property type="molecule type" value="Genomic_DNA"/>
</dbReference>
<dbReference type="Gene3D" id="3.90.25.10">
    <property type="entry name" value="UDP-galactose 4-epimerase, domain 1"/>
    <property type="match status" value="1"/>
</dbReference>
<dbReference type="SUPFAM" id="SSF51735">
    <property type="entry name" value="NAD(P)-binding Rossmann-fold domains"/>
    <property type="match status" value="1"/>
</dbReference>
<dbReference type="Proteomes" id="UP000753256">
    <property type="component" value="Unassembled WGS sequence"/>
</dbReference>
<proteinExistence type="predicted"/>
<dbReference type="AlphaFoldDB" id="A0A921LV87"/>
<feature type="domain" description="NAD(P)-binding" evidence="1">
    <location>
        <begin position="26"/>
        <end position="335"/>
    </location>
</feature>
<keyword evidence="2" id="KW-0456">Lyase</keyword>
<dbReference type="Gene3D" id="3.40.50.720">
    <property type="entry name" value="NAD(P)-binding Rossmann-like Domain"/>
    <property type="match status" value="1"/>
</dbReference>
<reference evidence="2" key="1">
    <citation type="journal article" date="2021" name="PeerJ">
        <title>Extensive microbial diversity within the chicken gut microbiome revealed by metagenomics and culture.</title>
        <authorList>
            <person name="Gilroy R."/>
            <person name="Ravi A."/>
            <person name="Getino M."/>
            <person name="Pursley I."/>
            <person name="Horton D.L."/>
            <person name="Alikhan N.F."/>
            <person name="Baker D."/>
            <person name="Gharbi K."/>
            <person name="Hall N."/>
            <person name="Watson M."/>
            <person name="Adriaenssens E.M."/>
            <person name="Foster-Nyarko E."/>
            <person name="Jarju S."/>
            <person name="Secka A."/>
            <person name="Antonio M."/>
            <person name="Oren A."/>
            <person name="Chaudhuri R.R."/>
            <person name="La Ragione R."/>
            <person name="Hildebrand F."/>
            <person name="Pallen M.J."/>
        </authorList>
    </citation>
    <scope>NUCLEOTIDE SEQUENCE</scope>
    <source>
        <strain evidence="2">ChiHjej13B12-9602</strain>
    </source>
</reference>
<dbReference type="InterPro" id="IPR036291">
    <property type="entry name" value="NAD(P)-bd_dom_sf"/>
</dbReference>
<gene>
    <name evidence="2" type="primary">rfbG</name>
    <name evidence="2" type="ORF">K8V70_07345</name>
</gene>
<dbReference type="InterPro" id="IPR013445">
    <property type="entry name" value="CDP_4_6_deHydtase"/>
</dbReference>
<evidence type="ECO:0000259" key="1">
    <source>
        <dbReference type="Pfam" id="PF16363"/>
    </source>
</evidence>
<name>A0A921LV87_9ACTN</name>
<protein>
    <submittedName>
        <fullName evidence="2">CDP-glucose 4,6-dehydratase</fullName>
        <ecNumber evidence="2">4.2.1.45</ecNumber>
    </submittedName>
</protein>
<evidence type="ECO:0000313" key="2">
    <source>
        <dbReference type="EMBL" id="HJG37655.1"/>
    </source>
</evidence>
<sequence>MEDLEVVVALRYGVASGFWQGKRVFLTGHTGFKGSWMTAALVMAGADVYGYALEPEGPSALYNRARLDRFVHSYIADIRDASRLSAAIKDARPDIVVHMAAQPLVIDSFTRPAYTYETNVMGTVNILEALRSTDAAASFLNVTTDKVYFNEELPGKRYREGDRLDGFDPYSNSKSCSELVTATYERSFFAQDGPAISTARSGNVIGAGDWADNRIVPDCVRAVLAGESIEIRNPNSTRPYQHVLEPISAYMEICGSQFDDRGLASSYNVGPDDESCVTTGELADLFCSKWGDGATWKAVDVEGPHEANFLALDHGKITSDLGWMPHWGIEEAVAQTASGYRELAEGLDAWKMLQKGIEEYFGM</sequence>
<comment type="caution">
    <text evidence="2">The sequence shown here is derived from an EMBL/GenBank/DDBJ whole genome shotgun (WGS) entry which is preliminary data.</text>
</comment>
<dbReference type="InterPro" id="IPR016040">
    <property type="entry name" value="NAD(P)-bd_dom"/>
</dbReference>
<accession>A0A921LV87</accession>
<dbReference type="NCBIfam" id="TIGR02622">
    <property type="entry name" value="CDP_4_6_dhtase"/>
    <property type="match status" value="1"/>
</dbReference>
<dbReference type="EC" id="4.2.1.45" evidence="2"/>